<evidence type="ECO:0000256" key="2">
    <source>
        <dbReference type="ARBA" id="ARBA00022448"/>
    </source>
</evidence>
<gene>
    <name evidence="6" type="ORF">IR213_00220</name>
</gene>
<dbReference type="InterPro" id="IPR011862">
    <property type="entry name" value="Phos-bd"/>
</dbReference>
<dbReference type="GO" id="GO:0006817">
    <property type="term" value="P:phosphate ion transport"/>
    <property type="evidence" value="ECO:0007669"/>
    <property type="project" value="UniProtKB-UniRule"/>
</dbReference>
<dbReference type="Gene3D" id="3.40.190.10">
    <property type="entry name" value="Periplasmic binding protein-like II"/>
    <property type="match status" value="2"/>
</dbReference>
<evidence type="ECO:0000256" key="4">
    <source>
        <dbReference type="RuleBase" id="RU367119"/>
    </source>
</evidence>
<dbReference type="InterPro" id="IPR050811">
    <property type="entry name" value="Phosphate_ABC_transporter"/>
</dbReference>
<comment type="caution">
    <text evidence="6">The sequence shown here is derived from an EMBL/GenBank/DDBJ whole genome shotgun (WGS) entry which is preliminary data.</text>
</comment>
<dbReference type="NCBIfam" id="TIGR02136">
    <property type="entry name" value="ptsS_2"/>
    <property type="match status" value="1"/>
</dbReference>
<evidence type="ECO:0000313" key="6">
    <source>
        <dbReference type="EMBL" id="MBF2707026.1"/>
    </source>
</evidence>
<dbReference type="CDD" id="cd13653">
    <property type="entry name" value="PBP2_phosphate_like_1"/>
    <property type="match status" value="1"/>
</dbReference>
<dbReference type="SUPFAM" id="SSF53850">
    <property type="entry name" value="Periplasmic binding protein-like II"/>
    <property type="match status" value="1"/>
</dbReference>
<dbReference type="Proteomes" id="UP000646211">
    <property type="component" value="Unassembled WGS sequence"/>
</dbReference>
<accession>A0A930XUC5</accession>
<evidence type="ECO:0000256" key="3">
    <source>
        <dbReference type="ARBA" id="ARBA00022729"/>
    </source>
</evidence>
<organism evidence="6 7">
    <name type="scientific">Flavobacterium soyangense</name>
    <dbReference type="NCBI Taxonomy" id="2023265"/>
    <lineage>
        <taxon>Bacteria</taxon>
        <taxon>Pseudomonadati</taxon>
        <taxon>Bacteroidota</taxon>
        <taxon>Flavobacteriia</taxon>
        <taxon>Flavobacteriales</taxon>
        <taxon>Flavobacteriaceae</taxon>
        <taxon>Flavobacterium</taxon>
    </lineage>
</organism>
<evidence type="ECO:0000313" key="7">
    <source>
        <dbReference type="Proteomes" id="UP000646211"/>
    </source>
</evidence>
<dbReference type="RefSeq" id="WP_194310303.1">
    <property type="nucleotide sequence ID" value="NZ_JADHEC010000001.1"/>
</dbReference>
<dbReference type="PANTHER" id="PTHR30570">
    <property type="entry name" value="PERIPLASMIC PHOSPHATE BINDING COMPONENT OF PHOSPHATE ABC TRANSPORTER"/>
    <property type="match status" value="1"/>
</dbReference>
<dbReference type="GO" id="GO:0042301">
    <property type="term" value="F:phosphate ion binding"/>
    <property type="evidence" value="ECO:0007669"/>
    <property type="project" value="UniProtKB-UniRule"/>
</dbReference>
<dbReference type="AlphaFoldDB" id="A0A930XUC5"/>
<comment type="function">
    <text evidence="4">Involved in the system for phosphate transport across the cytoplasmic membrane.</text>
</comment>
<dbReference type="Pfam" id="PF12849">
    <property type="entry name" value="PBP_like_2"/>
    <property type="match status" value="1"/>
</dbReference>
<dbReference type="EMBL" id="JADHEC010000001">
    <property type="protein sequence ID" value="MBF2707026.1"/>
    <property type="molecule type" value="Genomic_DNA"/>
</dbReference>
<keyword evidence="4" id="KW-0592">Phosphate transport</keyword>
<proteinExistence type="inferred from homology"/>
<feature type="domain" description="PBP" evidence="5">
    <location>
        <begin position="23"/>
        <end position="263"/>
    </location>
</feature>
<reference evidence="6" key="1">
    <citation type="submission" date="2020-11" db="EMBL/GenBank/DDBJ databases">
        <title>Genome of Flavobacterium soyangense.</title>
        <authorList>
            <person name="Liu Q."/>
            <person name="Xin Y.-H."/>
        </authorList>
    </citation>
    <scope>NUCLEOTIDE SEQUENCE</scope>
    <source>
        <strain evidence="6">CGMCC 1.13493</strain>
    </source>
</reference>
<dbReference type="InterPro" id="IPR024370">
    <property type="entry name" value="PBP_domain"/>
</dbReference>
<keyword evidence="3" id="KW-0732">Signal</keyword>
<evidence type="ECO:0000259" key="5">
    <source>
        <dbReference type="Pfam" id="PF12849"/>
    </source>
</evidence>
<protein>
    <recommendedName>
        <fullName evidence="4">Phosphate-binding protein</fullName>
    </recommendedName>
</protein>
<sequence>MKTTKIKIAVILLVVMTIGFSFTAIEKVTVKGSDTMVILSQKWAEVYMQKHPEATIQVTGGGSGVGLAALINGSTDIANSSRPIKSSELDKLKQRYNTLGVEIPCAKDGISIYINKANGVSELTLKQIGQIFSGQIKNWKEVGGVDASIKLYGRESSSGTFVYFKDNVVKTDYSPSCQTLPGTAAIVNAVKKDKFGIGYGGAAYAEGVKDCKVKKDDKSPAYAPTAETIKNKTYPISRYLYMYLKSRPTGQTKAFIDWILSPEGQNIIATVGYFPVK</sequence>
<name>A0A930XUC5_9FLAO</name>
<comment type="similarity">
    <text evidence="1 4">Belongs to the PstS family.</text>
</comment>
<keyword evidence="7" id="KW-1185">Reference proteome</keyword>
<keyword evidence="2 4" id="KW-0813">Transport</keyword>
<dbReference type="PANTHER" id="PTHR30570:SF1">
    <property type="entry name" value="PHOSPHATE-BINDING PROTEIN PSTS"/>
    <property type="match status" value="1"/>
</dbReference>
<evidence type="ECO:0000256" key="1">
    <source>
        <dbReference type="ARBA" id="ARBA00008725"/>
    </source>
</evidence>